<sequence length="77" mass="8179">MSVVRNAAGTIVLSGACPVDEAEALLRLLQETPQAALDWTQSSHLHSAVLQLILATGPDLVGTCGDPFVARWFHKAL</sequence>
<dbReference type="RefSeq" id="WP_011475006.1">
    <property type="nucleotide sequence ID" value="NC_007925.1"/>
</dbReference>
<dbReference type="AlphaFoldDB" id="Q20XK8"/>
<proteinExistence type="predicted"/>
<dbReference type="PROSITE" id="PS51257">
    <property type="entry name" value="PROKAR_LIPOPROTEIN"/>
    <property type="match status" value="1"/>
</dbReference>
<dbReference type="KEGG" id="rpc:RPC_4606"/>
<evidence type="ECO:0000313" key="1">
    <source>
        <dbReference type="EMBL" id="ABD90128.1"/>
    </source>
</evidence>
<dbReference type="eggNOG" id="ENOG5033BIG">
    <property type="taxonomic scope" value="Bacteria"/>
</dbReference>
<organism evidence="1">
    <name type="scientific">Rhodopseudomonas palustris (strain BisB18)</name>
    <dbReference type="NCBI Taxonomy" id="316056"/>
    <lineage>
        <taxon>Bacteria</taxon>
        <taxon>Pseudomonadati</taxon>
        <taxon>Pseudomonadota</taxon>
        <taxon>Alphaproteobacteria</taxon>
        <taxon>Hyphomicrobiales</taxon>
        <taxon>Nitrobacteraceae</taxon>
        <taxon>Rhodopseudomonas</taxon>
    </lineage>
</organism>
<dbReference type="EMBL" id="CP000301">
    <property type="protein sequence ID" value="ABD90128.1"/>
    <property type="molecule type" value="Genomic_DNA"/>
</dbReference>
<name>Q20XK8_RHOPB</name>
<dbReference type="OrthoDB" id="7585928at2"/>
<dbReference type="STRING" id="316056.RPC_4606"/>
<protein>
    <submittedName>
        <fullName evidence="1">Uncharacterized protein</fullName>
    </submittedName>
</protein>
<dbReference type="HOGENOM" id="CLU_173207_0_0_5"/>
<gene>
    <name evidence="1" type="ordered locus">RPC_4606</name>
</gene>
<reference evidence="1" key="1">
    <citation type="submission" date="2006-03" db="EMBL/GenBank/DDBJ databases">
        <title>Complete sequence of Rhodopseudomonas palustris BisB18.</title>
        <authorList>
            <consortium name="US DOE Joint Genome Institute"/>
            <person name="Copeland A."/>
            <person name="Lucas S."/>
            <person name="Lapidus A."/>
            <person name="Barry K."/>
            <person name="Detter J.C."/>
            <person name="Glavina del Rio T."/>
            <person name="Hammon N."/>
            <person name="Israni S."/>
            <person name="Dalin E."/>
            <person name="Tice H."/>
            <person name="Pitluck S."/>
            <person name="Chain P."/>
            <person name="Malfatti S."/>
            <person name="Shin M."/>
            <person name="Vergez L."/>
            <person name="Schmutz J."/>
            <person name="Larimer F."/>
            <person name="Land M."/>
            <person name="Hauser L."/>
            <person name="Pelletier D.A."/>
            <person name="Kyrpides N."/>
            <person name="Anderson I."/>
            <person name="Oda Y."/>
            <person name="Harwood C.S."/>
            <person name="Richardson P."/>
        </authorList>
    </citation>
    <scope>NUCLEOTIDE SEQUENCE [LARGE SCALE GENOMIC DNA]</scope>
    <source>
        <strain evidence="1">BisB18</strain>
    </source>
</reference>
<accession>Q20XK8</accession>